<gene>
    <name evidence="6" type="ORF">HYFRA_00009578</name>
</gene>
<name>A0A9N9PJC1_9HELO</name>
<dbReference type="EMBL" id="CAJVRL010000064">
    <property type="protein sequence ID" value="CAG8955624.1"/>
    <property type="molecule type" value="Genomic_DNA"/>
</dbReference>
<organism evidence="6 7">
    <name type="scientific">Hymenoscyphus fraxineus</name>
    <dbReference type="NCBI Taxonomy" id="746836"/>
    <lineage>
        <taxon>Eukaryota</taxon>
        <taxon>Fungi</taxon>
        <taxon>Dikarya</taxon>
        <taxon>Ascomycota</taxon>
        <taxon>Pezizomycotina</taxon>
        <taxon>Leotiomycetes</taxon>
        <taxon>Helotiales</taxon>
        <taxon>Helotiaceae</taxon>
        <taxon>Hymenoscyphus</taxon>
    </lineage>
</organism>
<feature type="transmembrane region" description="Helical" evidence="2">
    <location>
        <begin position="82"/>
        <end position="103"/>
    </location>
</feature>
<dbReference type="AlphaFoldDB" id="A0A9N9PJC1"/>
<keyword evidence="2" id="KW-0472">Membrane</keyword>
<evidence type="ECO:0000259" key="5">
    <source>
        <dbReference type="Pfam" id="PF26153"/>
    </source>
</evidence>
<dbReference type="Pfam" id="PF22786">
    <property type="entry name" value="Tag1_C"/>
    <property type="match status" value="1"/>
</dbReference>
<dbReference type="Pfam" id="PF26174">
    <property type="entry name" value="LEA-2_1"/>
    <property type="match status" value="1"/>
</dbReference>
<evidence type="ECO:0000313" key="6">
    <source>
        <dbReference type="EMBL" id="CAG8955624.1"/>
    </source>
</evidence>
<comment type="caution">
    <text evidence="6">The sequence shown here is derived from an EMBL/GenBank/DDBJ whole genome shotgun (WGS) entry which is preliminary data.</text>
</comment>
<evidence type="ECO:0008006" key="8">
    <source>
        <dbReference type="Google" id="ProtNLM"/>
    </source>
</evidence>
<dbReference type="InterPro" id="IPR059066">
    <property type="entry name" value="Ig_Tag1-like_5th"/>
</dbReference>
<evidence type="ECO:0000259" key="4">
    <source>
        <dbReference type="Pfam" id="PF26150"/>
    </source>
</evidence>
<dbReference type="OrthoDB" id="5596576at2759"/>
<feature type="domain" description="Tag1-like fifth Ig-like" evidence="5">
    <location>
        <begin position="746"/>
        <end position="857"/>
    </location>
</feature>
<feature type="compositionally biased region" description="Polar residues" evidence="1">
    <location>
        <begin position="1"/>
        <end position="21"/>
    </location>
</feature>
<dbReference type="InterPro" id="IPR055011">
    <property type="entry name" value="Tag1_C"/>
</dbReference>
<reference evidence="6" key="1">
    <citation type="submission" date="2021-07" db="EMBL/GenBank/DDBJ databases">
        <authorList>
            <person name="Durling M."/>
        </authorList>
    </citation>
    <scope>NUCLEOTIDE SEQUENCE</scope>
</reference>
<dbReference type="InterPro" id="IPR059065">
    <property type="entry name" value="Ig_Tag1-like_4th"/>
</dbReference>
<keyword evidence="2" id="KW-0812">Transmembrane</keyword>
<keyword evidence="2" id="KW-1133">Transmembrane helix</keyword>
<accession>A0A9N9PJC1</accession>
<protein>
    <recommendedName>
        <fullName evidence="8">Pre-rRNA processing protein</fullName>
    </recommendedName>
</protein>
<proteinExistence type="predicted"/>
<dbReference type="Proteomes" id="UP000696280">
    <property type="component" value="Unassembled WGS sequence"/>
</dbReference>
<dbReference type="PANTHER" id="PTHR35895:SF3">
    <property type="entry name" value="PRE-RRNA PROCESSING PROTEIN"/>
    <property type="match status" value="1"/>
</dbReference>
<evidence type="ECO:0000256" key="1">
    <source>
        <dbReference type="SAM" id="MobiDB-lite"/>
    </source>
</evidence>
<feature type="domain" description="Tag1-like fourth Ig-like" evidence="4">
    <location>
        <begin position="604"/>
        <end position="719"/>
    </location>
</feature>
<dbReference type="PANTHER" id="PTHR35895">
    <property type="entry name" value="CHROMOSOME 16, WHOLE GENOME SHOTGUN SEQUENCE"/>
    <property type="match status" value="1"/>
</dbReference>
<feature type="region of interest" description="Disordered" evidence="1">
    <location>
        <begin position="1"/>
        <end position="50"/>
    </location>
</feature>
<feature type="domain" description="Tag1 C-terminal" evidence="3">
    <location>
        <begin position="470"/>
        <end position="583"/>
    </location>
</feature>
<dbReference type="GO" id="GO:0000329">
    <property type="term" value="C:fungal-type vacuole membrane"/>
    <property type="evidence" value="ECO:0007669"/>
    <property type="project" value="InterPro"/>
</dbReference>
<evidence type="ECO:0000259" key="3">
    <source>
        <dbReference type="Pfam" id="PF22786"/>
    </source>
</evidence>
<dbReference type="InterPro" id="IPR046368">
    <property type="entry name" value="Tag1"/>
</dbReference>
<dbReference type="Pfam" id="PF26150">
    <property type="entry name" value="LEA-2_4"/>
    <property type="match status" value="1"/>
</dbReference>
<sequence>MSDNPSSPLLSGTERPTSKQSNHSRDPYEDTPLLSQSSDTPRYDGEEDNEGVFLTSPAAASLRSLQGNATSKSQKGGRRWPTIVAISILGLLAIGIIFGAFFAPAVVEEYAKEALVIEPTSLSIDSFTKTGVNARVQANFKMDASRVKNKNVKNIGVFGTWVAREVESKETKVDVYLPEYGNILIGSATVPPVKVNIQNGHLTSIDIIAELQPGDIDGIRLVANDWLEGRLPSIRLLGKANVDLKSGLIPLGTQSITESLVFEGNNLPAIPEYNITRMNIHEVPISSDGRRGMAADVSLSLINSFPVKFTIPPLGFDILVPNCKDDEPYILLADAETYPIDVEPKSEVKVDAAGVVRELPKSLLQTCPNKKYSPLDFLLKKYISGKDTTIFVRGSSLPDGETPEWITDIISSITVPVPFPGHTFDNAIKNFSLTDTDFSLPDPSARPGSDESKPQISGNIIVIAALPKEMNFGINVTQVKATSDVKYKGRKLGELNLKKWQASNSTRIEPTDDEGAAMKIQSQIKNAPLDITDDEVFSRVLQALIFGSSPLSLEIEALVDVEVSTVLGKLPIKEMPASGSVPLDTLPADEIAAISIGNGLGDLKPQVGDLRILDTSKTSLAFEARVNFTNPTEYTAQVPFVNIHVLNNGSILGDATAENVTVIKGNNTNVLVRATWNPSKFGGDKAKEIGRELLSQYVSGYNTTLTFSTHENSIPFQPSLGKTLSKFKIEIPTPRLHSPNDRTDGDDHPQFIKQATFHLFSSTAEFVLLSPLQHSTIFIEKINATALYNHTEPVGHIDYNLPFRVPPGQSTSPRLPVEWSLDSVGYEKIKEGLGGSLKLDARGTVDVKVGLWRERIWYVGSGIGASIRI</sequence>
<evidence type="ECO:0000313" key="7">
    <source>
        <dbReference type="Proteomes" id="UP000696280"/>
    </source>
</evidence>
<evidence type="ECO:0000256" key="2">
    <source>
        <dbReference type="SAM" id="Phobius"/>
    </source>
</evidence>
<dbReference type="Pfam" id="PF26153">
    <property type="entry name" value="LEA-2L_5"/>
    <property type="match status" value="1"/>
</dbReference>
<keyword evidence="7" id="KW-1185">Reference proteome</keyword>